<dbReference type="EMBL" id="BARS01023583">
    <property type="protein sequence ID" value="GAG12817.1"/>
    <property type="molecule type" value="Genomic_DNA"/>
</dbReference>
<dbReference type="AlphaFoldDB" id="X0VNT2"/>
<comment type="caution">
    <text evidence="1">The sequence shown here is derived from an EMBL/GenBank/DDBJ whole genome shotgun (WGS) entry which is preliminary data.</text>
</comment>
<gene>
    <name evidence="1" type="ORF">S01H1_37532</name>
</gene>
<accession>X0VNT2</accession>
<organism evidence="1">
    <name type="scientific">marine sediment metagenome</name>
    <dbReference type="NCBI Taxonomy" id="412755"/>
    <lineage>
        <taxon>unclassified sequences</taxon>
        <taxon>metagenomes</taxon>
        <taxon>ecological metagenomes</taxon>
    </lineage>
</organism>
<evidence type="ECO:0000313" key="1">
    <source>
        <dbReference type="EMBL" id="GAG12817.1"/>
    </source>
</evidence>
<name>X0VNT2_9ZZZZ</name>
<proteinExistence type="predicted"/>
<sequence>MIGQYTEQEIKTKIQKGVMLNSVDDFINGYIQIKIGYTINYYKKEQDGSWTNYNCRTVY</sequence>
<reference evidence="1" key="1">
    <citation type="journal article" date="2014" name="Front. Microbiol.">
        <title>High frequency of phylogenetically diverse reductive dehalogenase-homologous genes in deep subseafloor sedimentary metagenomes.</title>
        <authorList>
            <person name="Kawai M."/>
            <person name="Futagami T."/>
            <person name="Toyoda A."/>
            <person name="Takaki Y."/>
            <person name="Nishi S."/>
            <person name="Hori S."/>
            <person name="Arai W."/>
            <person name="Tsubouchi T."/>
            <person name="Morono Y."/>
            <person name="Uchiyama I."/>
            <person name="Ito T."/>
            <person name="Fujiyama A."/>
            <person name="Inagaki F."/>
            <person name="Takami H."/>
        </authorList>
    </citation>
    <scope>NUCLEOTIDE SEQUENCE</scope>
    <source>
        <strain evidence="1">Expedition CK06-06</strain>
    </source>
</reference>
<protein>
    <submittedName>
        <fullName evidence="1">Uncharacterized protein</fullName>
    </submittedName>
</protein>